<comment type="caution">
    <text evidence="10">The sequence shown here is derived from an EMBL/GenBank/DDBJ whole genome shotgun (WGS) entry which is preliminary data.</text>
</comment>
<feature type="signal peptide" evidence="8">
    <location>
        <begin position="1"/>
        <end position="37"/>
    </location>
</feature>
<dbReference type="Pfam" id="PF14200">
    <property type="entry name" value="RicinB_lectin_2"/>
    <property type="match status" value="2"/>
</dbReference>
<keyword evidence="11" id="KW-1185">Reference proteome</keyword>
<dbReference type="CDD" id="cd23446">
    <property type="entry name" value="beta-trefoil_Ricin_1_3Gal43A"/>
    <property type="match status" value="1"/>
</dbReference>
<dbReference type="InterPro" id="IPR035992">
    <property type="entry name" value="Ricin_B-like_lectins"/>
</dbReference>
<dbReference type="Gene3D" id="2.130.10.10">
    <property type="entry name" value="YVTN repeat-like/Quinoprotein amine dehydrogenase"/>
    <property type="match status" value="2"/>
</dbReference>
<protein>
    <submittedName>
        <fullName evidence="10">Carbohydrate-binding protein</fullName>
    </submittedName>
</protein>
<dbReference type="GO" id="GO:0000272">
    <property type="term" value="P:polysaccharide catabolic process"/>
    <property type="evidence" value="ECO:0007669"/>
    <property type="project" value="UniProtKB-KW"/>
</dbReference>
<keyword evidence="4" id="KW-0326">Glycosidase</keyword>
<evidence type="ECO:0000313" key="11">
    <source>
        <dbReference type="Proteomes" id="UP000287188"/>
    </source>
</evidence>
<feature type="domain" description="Ricin B lectin" evidence="9">
    <location>
        <begin position="769"/>
        <end position="904"/>
    </location>
</feature>
<name>A0A402ANG7_9CHLR</name>
<dbReference type="InterPro" id="IPR015943">
    <property type="entry name" value="WD40/YVTN_repeat-like_dom_sf"/>
</dbReference>
<keyword evidence="1 8" id="KW-0732">Signal</keyword>
<dbReference type="InterPro" id="IPR002860">
    <property type="entry name" value="BNR_rpt"/>
</dbReference>
<keyword evidence="3" id="KW-0119">Carbohydrate metabolism</keyword>
<keyword evidence="5" id="KW-0624">Polysaccharide degradation</keyword>
<evidence type="ECO:0000313" key="10">
    <source>
        <dbReference type="EMBL" id="GCE20574.1"/>
    </source>
</evidence>
<dbReference type="SUPFAM" id="SSF50370">
    <property type="entry name" value="Ricin B-like lectins"/>
    <property type="match status" value="1"/>
</dbReference>
<dbReference type="SUPFAM" id="SSF110296">
    <property type="entry name" value="Oligoxyloglucan reducing end-specific cellobiohydrolase"/>
    <property type="match status" value="2"/>
</dbReference>
<organism evidence="10 11">
    <name type="scientific">Dictyobacter kobayashii</name>
    <dbReference type="NCBI Taxonomy" id="2014872"/>
    <lineage>
        <taxon>Bacteria</taxon>
        <taxon>Bacillati</taxon>
        <taxon>Chloroflexota</taxon>
        <taxon>Ktedonobacteria</taxon>
        <taxon>Ktedonobacterales</taxon>
        <taxon>Dictyobacteraceae</taxon>
        <taxon>Dictyobacter</taxon>
    </lineage>
</organism>
<evidence type="ECO:0000256" key="7">
    <source>
        <dbReference type="SAM" id="MobiDB-lite"/>
    </source>
</evidence>
<dbReference type="Gene3D" id="2.80.10.50">
    <property type="match status" value="1"/>
</dbReference>
<dbReference type="PROSITE" id="PS50231">
    <property type="entry name" value="RICIN_B_LECTIN"/>
    <property type="match status" value="1"/>
</dbReference>
<feature type="compositionally biased region" description="Polar residues" evidence="7">
    <location>
        <begin position="793"/>
        <end position="804"/>
    </location>
</feature>
<proteinExistence type="inferred from homology"/>
<dbReference type="EMBL" id="BIFS01000001">
    <property type="protein sequence ID" value="GCE20574.1"/>
    <property type="molecule type" value="Genomic_DNA"/>
</dbReference>
<dbReference type="PANTHER" id="PTHR43739:SF2">
    <property type="entry name" value="OLIGOXYLOGLUCAN-REDUCING END-SPECIFIC XYLOGLUCANASE-RELATED"/>
    <property type="match status" value="1"/>
</dbReference>
<dbReference type="CDD" id="cd15482">
    <property type="entry name" value="Sialidase_non-viral"/>
    <property type="match status" value="2"/>
</dbReference>
<dbReference type="InterPro" id="IPR052025">
    <property type="entry name" value="Xyloglucanase_GH74"/>
</dbReference>
<feature type="region of interest" description="Disordered" evidence="7">
    <location>
        <begin position="784"/>
        <end position="804"/>
    </location>
</feature>
<accession>A0A402ANG7</accession>
<evidence type="ECO:0000259" key="9">
    <source>
        <dbReference type="SMART" id="SM00458"/>
    </source>
</evidence>
<keyword evidence="2" id="KW-0378">Hydrolase</keyword>
<dbReference type="InterPro" id="IPR000772">
    <property type="entry name" value="Ricin_B_lectin"/>
</dbReference>
<evidence type="ECO:0000256" key="5">
    <source>
        <dbReference type="ARBA" id="ARBA00023326"/>
    </source>
</evidence>
<evidence type="ECO:0000256" key="2">
    <source>
        <dbReference type="ARBA" id="ARBA00022801"/>
    </source>
</evidence>
<evidence type="ECO:0000256" key="1">
    <source>
        <dbReference type="ARBA" id="ARBA00022729"/>
    </source>
</evidence>
<dbReference type="Proteomes" id="UP000287188">
    <property type="component" value="Unassembled WGS sequence"/>
</dbReference>
<reference evidence="11" key="1">
    <citation type="submission" date="2018-12" db="EMBL/GenBank/DDBJ databases">
        <title>Tengunoibacter tsumagoiensis gen. nov., sp. nov., Dictyobacter kobayashii sp. nov., D. alpinus sp. nov., and D. joshuensis sp. nov. and description of Dictyobacteraceae fam. nov. within the order Ktedonobacterales isolated from Tengu-no-mugimeshi.</title>
        <authorList>
            <person name="Wang C.M."/>
            <person name="Zheng Y."/>
            <person name="Sakai Y."/>
            <person name="Toyoda A."/>
            <person name="Minakuchi Y."/>
            <person name="Abe K."/>
            <person name="Yokota A."/>
            <person name="Yabe S."/>
        </authorList>
    </citation>
    <scope>NUCLEOTIDE SEQUENCE [LARGE SCALE GENOMIC DNA]</scope>
    <source>
        <strain evidence="11">Uno11</strain>
    </source>
</reference>
<dbReference type="GO" id="GO:0016798">
    <property type="term" value="F:hydrolase activity, acting on glycosyl bonds"/>
    <property type="evidence" value="ECO:0007669"/>
    <property type="project" value="UniProtKB-KW"/>
</dbReference>
<feature type="region of interest" description="Disordered" evidence="7">
    <location>
        <begin position="736"/>
        <end position="769"/>
    </location>
</feature>
<dbReference type="GO" id="GO:0010411">
    <property type="term" value="P:xyloglucan metabolic process"/>
    <property type="evidence" value="ECO:0007669"/>
    <property type="project" value="TreeGrafter"/>
</dbReference>
<evidence type="ECO:0000256" key="4">
    <source>
        <dbReference type="ARBA" id="ARBA00023295"/>
    </source>
</evidence>
<feature type="compositionally biased region" description="Low complexity" evidence="7">
    <location>
        <begin position="742"/>
        <end position="765"/>
    </location>
</feature>
<evidence type="ECO:0000256" key="6">
    <source>
        <dbReference type="ARBA" id="ARBA00037986"/>
    </source>
</evidence>
<feature type="chain" id="PRO_5019214461" evidence="8">
    <location>
        <begin position="38"/>
        <end position="906"/>
    </location>
</feature>
<sequence>MHKGRAKPRLFGVLATLLLVVCSIFFTFRASNQNAHAADISQSYNWNQLKIGGGGWITGIVAQPTTPGLLYGRADVGGLYRWNESTQTWTQLFVAGAVPNPTPSDYNVESVAVSKTNNQLVYAAVGITYNFTTDTPAGRILKSTDQGRTWTDNGQRWKISGNSDNRQESERLAIDPNNENVVYFGSRNMGLWRTTDGGNTWSQISSSMVPVVYTQGDNSPAGIKFVVFDPTSGTTNGRTNIIYAGVTGSGIYESKDGGDSWTNIYPTTSEIEAADVGSDGNAYFSVTDGHLQRYTPSTNTWKDVSPSGNPNYLTVSVDPFNPQRIIVGTSPVSGGHLWRTTNGGASWDTLNVSLASADIPWITNTDEGNWLSVGNIIFDPQVPDRLWFGQGTGVWRADGLSGSTITWNFVSKGIEEMVSTDIVAPPGGQPVNTNWDRQGFYHANPDQYPQKELVNDKFSSGWDLDYSGNNPQFLVATISDHRFINPDYSGYSTDGGQTWTPFSATSTSNDRFAGDIAVSATDTNNIVWLPTYGRNPYVSTDRGASWHELTSFNGVTGLHVQYYLSQLKLLASDKVDGTFYIYSSSGAFYRSSNSGQTWEKAAGAPAGGSDAWVFSQIHAVPGHAGSVWASTAQGGLAYTEDKGDTWTKISAVQESHSFGFGAPLPGSSYPTVYANAKINDQWGVWRSSDKGVTWDLVSANPLGIYDVINVVNGDMNIPGRVYVGFTGNGFVYGDTQSGGSGTPTATATTPAGTPTATSTPTGSQPIPDGHYKLSNRFSNLVLDDTSAGGAGTHQEQWADNGGSNQHWTFTSVGGGYYKITCDANGLALDIDGASTSDGAAAVLQNYTGVDDQLWQLVPTDSGYYDIVNKNSGKLLNDNLWSQDNGGTIIQYSHTGGSNEQWLPTGV</sequence>
<dbReference type="AlphaFoldDB" id="A0A402ANG7"/>
<evidence type="ECO:0000256" key="3">
    <source>
        <dbReference type="ARBA" id="ARBA00023277"/>
    </source>
</evidence>
<evidence type="ECO:0000256" key="8">
    <source>
        <dbReference type="SAM" id="SignalP"/>
    </source>
</evidence>
<dbReference type="RefSeq" id="WP_161977534.1">
    <property type="nucleotide sequence ID" value="NZ_BIFS01000001.1"/>
</dbReference>
<dbReference type="PANTHER" id="PTHR43739">
    <property type="entry name" value="XYLOGLUCANASE (EUROFUNG)"/>
    <property type="match status" value="1"/>
</dbReference>
<dbReference type="Pfam" id="PF02012">
    <property type="entry name" value="BNR"/>
    <property type="match status" value="1"/>
</dbReference>
<gene>
    <name evidence="10" type="ORF">KDK_43740</name>
</gene>
<comment type="similarity">
    <text evidence="6">Belongs to the glycosyl hydrolase 74 family.</text>
</comment>
<dbReference type="SMART" id="SM00458">
    <property type="entry name" value="RICIN"/>
    <property type="match status" value="1"/>
</dbReference>